<gene>
    <name evidence="2" type="ORF">Cni_G24937</name>
</gene>
<feature type="compositionally biased region" description="Low complexity" evidence="1">
    <location>
        <begin position="168"/>
        <end position="186"/>
    </location>
</feature>
<feature type="compositionally biased region" description="Low complexity" evidence="1">
    <location>
        <begin position="257"/>
        <end position="268"/>
    </location>
</feature>
<reference evidence="2 3" key="1">
    <citation type="submission" date="2023-10" db="EMBL/GenBank/DDBJ databases">
        <title>Chromosome-scale genome assembly provides insights into flower coloration mechanisms of Canna indica.</title>
        <authorList>
            <person name="Li C."/>
        </authorList>
    </citation>
    <scope>NUCLEOTIDE SEQUENCE [LARGE SCALE GENOMIC DNA]</scope>
    <source>
        <tissue evidence="2">Flower</tissue>
    </source>
</reference>
<evidence type="ECO:0000313" key="3">
    <source>
        <dbReference type="Proteomes" id="UP001327560"/>
    </source>
</evidence>
<protein>
    <submittedName>
        <fullName evidence="2">Uncharacterized protein</fullName>
    </submittedName>
</protein>
<evidence type="ECO:0000313" key="2">
    <source>
        <dbReference type="EMBL" id="WOL16155.1"/>
    </source>
</evidence>
<feature type="compositionally biased region" description="Basic and acidic residues" evidence="1">
    <location>
        <begin position="93"/>
        <end position="105"/>
    </location>
</feature>
<sequence length="300" mass="31526">MEISQNSPFMAVTTTEVTSPEFEFWMLGKNPQPSLLTADELFVDGVLLPLHLLSHSPNPTPAESPPEANVDPPPPPPPTTTTSPAQRRKKLKDHIPKRAPADDRRKERRGSAGGPAELNINIWPFSRSRSAGNTAGAGSWTARARAAVAGRKVSSAPCSRSNSRGESSKPAVAAAASPPPSRRWTPSASRVAAFAGGIHLGRTSPVWKIHKKVTNLQAGDPRDKAVSSAKKATGSNAGVRVLNFHVNTCIGYGNRESCSSSSGSSHPSRIVPGGGGGGNGGNSSSSLFKLRTIFSKNNVY</sequence>
<dbReference type="PANTHER" id="PTHR35132">
    <property type="entry name" value="SERINE/ARGININE REPETITIVE MATRIX-LIKE PROTEIN"/>
    <property type="match status" value="1"/>
</dbReference>
<evidence type="ECO:0000256" key="1">
    <source>
        <dbReference type="SAM" id="MobiDB-lite"/>
    </source>
</evidence>
<feature type="region of interest" description="Disordered" evidence="1">
    <location>
        <begin position="255"/>
        <end position="283"/>
    </location>
</feature>
<dbReference type="Proteomes" id="UP001327560">
    <property type="component" value="Chromosome 8"/>
</dbReference>
<accession>A0AAQ3QQ21</accession>
<organism evidence="2 3">
    <name type="scientific">Canna indica</name>
    <name type="common">Indian-shot</name>
    <dbReference type="NCBI Taxonomy" id="4628"/>
    <lineage>
        <taxon>Eukaryota</taxon>
        <taxon>Viridiplantae</taxon>
        <taxon>Streptophyta</taxon>
        <taxon>Embryophyta</taxon>
        <taxon>Tracheophyta</taxon>
        <taxon>Spermatophyta</taxon>
        <taxon>Magnoliopsida</taxon>
        <taxon>Liliopsida</taxon>
        <taxon>Zingiberales</taxon>
        <taxon>Cannaceae</taxon>
        <taxon>Canna</taxon>
    </lineage>
</organism>
<feature type="region of interest" description="Disordered" evidence="1">
    <location>
        <begin position="54"/>
        <end position="119"/>
    </location>
</feature>
<feature type="compositionally biased region" description="Gly residues" evidence="1">
    <location>
        <begin position="272"/>
        <end position="281"/>
    </location>
</feature>
<dbReference type="PANTHER" id="PTHR35132:SF1">
    <property type="entry name" value="SERINE_ARGININE REPETITIVE MATRIX-LIKE PROTEIN"/>
    <property type="match status" value="1"/>
</dbReference>
<keyword evidence="3" id="KW-1185">Reference proteome</keyword>
<dbReference type="EMBL" id="CP136897">
    <property type="protein sequence ID" value="WOL16155.1"/>
    <property type="molecule type" value="Genomic_DNA"/>
</dbReference>
<name>A0AAQ3QQ21_9LILI</name>
<proteinExistence type="predicted"/>
<dbReference type="AlphaFoldDB" id="A0AAQ3QQ21"/>
<feature type="region of interest" description="Disordered" evidence="1">
    <location>
        <begin position="150"/>
        <end position="186"/>
    </location>
</feature>